<keyword evidence="4" id="KW-1185">Reference proteome</keyword>
<dbReference type="Pfam" id="PF13840">
    <property type="entry name" value="ACT_7"/>
    <property type="match status" value="1"/>
</dbReference>
<dbReference type="SUPFAM" id="SSF55021">
    <property type="entry name" value="ACT-like"/>
    <property type="match status" value="2"/>
</dbReference>
<feature type="domain" description="CASTOR ACT" evidence="1">
    <location>
        <begin position="68"/>
        <end position="115"/>
    </location>
</feature>
<evidence type="ECO:0000313" key="3">
    <source>
        <dbReference type="EMBL" id="AMY10953.1"/>
    </source>
</evidence>
<dbReference type="InterPro" id="IPR027795">
    <property type="entry name" value="CASTOR_ACT_dom"/>
</dbReference>
<dbReference type="OrthoDB" id="5615858at2"/>
<sequence length="133" mass="14375">MSLTRDAFPIRLRKLEVTLAVCRCDPSAAVEPWMQQGPVWSITRTPDELSIVCPIDRVPAGVRHEGPFTAFVVAGPLDFSLTGIVSRLSSPLAGVDIPVFVTATFDTDFVLVPAARELDVRQAWLAAGLAIDT</sequence>
<reference evidence="3 4" key="1">
    <citation type="journal article" date="2016" name="Genome Announc.">
        <title>First Complete Genome Sequence of a Subdivision 6 Acidobacterium Strain.</title>
        <authorList>
            <person name="Huang S."/>
            <person name="Vieira S."/>
            <person name="Bunk B."/>
            <person name="Riedel T."/>
            <person name="Sproer C."/>
            <person name="Overmann J."/>
        </authorList>
    </citation>
    <scope>NUCLEOTIDE SEQUENCE [LARGE SCALE GENOMIC DNA]</scope>
    <source>
        <strain evidence="4">DSM 100886 HEG_-6_39</strain>
    </source>
</reference>
<dbReference type="Proteomes" id="UP000076079">
    <property type="component" value="Chromosome"/>
</dbReference>
<dbReference type="AlphaFoldDB" id="A0A143PS03"/>
<evidence type="ECO:0000313" key="4">
    <source>
        <dbReference type="Proteomes" id="UP000076079"/>
    </source>
</evidence>
<dbReference type="EMBL" id="CP015136">
    <property type="protein sequence ID" value="AMY10953.1"/>
    <property type="molecule type" value="Genomic_DNA"/>
</dbReference>
<dbReference type="STRING" id="1855912.LuPra_04196"/>
<gene>
    <name evidence="3" type="ORF">LuPra_04196</name>
</gene>
<reference evidence="4" key="2">
    <citation type="submission" date="2016-04" db="EMBL/GenBank/DDBJ databases">
        <title>First Complete Genome Sequence of a Subdivision 6 Acidobacterium.</title>
        <authorList>
            <person name="Huang S."/>
            <person name="Vieira S."/>
            <person name="Bunk B."/>
            <person name="Riedel T."/>
            <person name="Sproeer C."/>
            <person name="Overmann J."/>
        </authorList>
    </citation>
    <scope>NUCLEOTIDE SEQUENCE [LARGE SCALE GENOMIC DNA]</scope>
    <source>
        <strain evidence="4">DSM 100886 HEG_-6_39</strain>
    </source>
</reference>
<dbReference type="InterPro" id="IPR045865">
    <property type="entry name" value="ACT-like_dom_sf"/>
</dbReference>
<dbReference type="Gene3D" id="3.30.2130.10">
    <property type="entry name" value="VC0802-like"/>
    <property type="match status" value="1"/>
</dbReference>
<dbReference type="InterPro" id="IPR049447">
    <property type="entry name" value="A9CJY8-like_N"/>
</dbReference>
<evidence type="ECO:0000259" key="2">
    <source>
        <dbReference type="Pfam" id="PF21631"/>
    </source>
</evidence>
<dbReference type="PATRIC" id="fig|1813736.3.peg.4435"/>
<dbReference type="RefSeq" id="WP_110172545.1">
    <property type="nucleotide sequence ID" value="NZ_CP015136.1"/>
</dbReference>
<name>A0A143PS03_LUTPR</name>
<organism evidence="3 4">
    <name type="scientific">Luteitalea pratensis</name>
    <dbReference type="NCBI Taxonomy" id="1855912"/>
    <lineage>
        <taxon>Bacteria</taxon>
        <taxon>Pseudomonadati</taxon>
        <taxon>Acidobacteriota</taxon>
        <taxon>Vicinamibacteria</taxon>
        <taxon>Vicinamibacterales</taxon>
        <taxon>Vicinamibacteraceae</taxon>
        <taxon>Luteitalea</taxon>
    </lineage>
</organism>
<dbReference type="KEGG" id="abac:LuPra_04196"/>
<proteinExistence type="predicted"/>
<protein>
    <submittedName>
        <fullName evidence="3">Uncharacterized protein</fullName>
    </submittedName>
</protein>
<dbReference type="Pfam" id="PF21631">
    <property type="entry name" value="A9CJY8-like_N"/>
    <property type="match status" value="1"/>
</dbReference>
<feature type="domain" description="A9CJY8-like N-terminal" evidence="2">
    <location>
        <begin position="20"/>
        <end position="60"/>
    </location>
</feature>
<accession>A0A143PS03</accession>
<evidence type="ECO:0000259" key="1">
    <source>
        <dbReference type="Pfam" id="PF13840"/>
    </source>
</evidence>